<evidence type="ECO:0000259" key="21">
    <source>
        <dbReference type="Pfam" id="PF22700"/>
    </source>
</evidence>
<evidence type="ECO:0000256" key="7">
    <source>
        <dbReference type="ARBA" id="ARBA00022741"/>
    </source>
</evidence>
<keyword evidence="11 18" id="KW-0756">Sterol biosynthesis</keyword>
<evidence type="ECO:0000256" key="14">
    <source>
        <dbReference type="ARBA" id="ARBA00023221"/>
    </source>
</evidence>
<reference evidence="22 23" key="1">
    <citation type="journal article" date="2020" name="Nature">
        <title>Six reference-quality genomes reveal evolution of bat adaptations.</title>
        <authorList>
            <person name="Jebb D."/>
            <person name="Huang Z."/>
            <person name="Pippel M."/>
            <person name="Hughes G.M."/>
            <person name="Lavrichenko K."/>
            <person name="Devanna P."/>
            <person name="Winkler S."/>
            <person name="Jermiin L.S."/>
            <person name="Skirmuntt E.C."/>
            <person name="Katzourakis A."/>
            <person name="Burkitt-Gray L."/>
            <person name="Ray D.A."/>
            <person name="Sullivan K.A.M."/>
            <person name="Roscito J.G."/>
            <person name="Kirilenko B.M."/>
            <person name="Davalos L.M."/>
            <person name="Corthals A.P."/>
            <person name="Power M.L."/>
            <person name="Jones G."/>
            <person name="Ransome R.D."/>
            <person name="Dechmann D.K.N."/>
            <person name="Locatelli A.G."/>
            <person name="Puechmaille S.J."/>
            <person name="Fedrigo O."/>
            <person name="Jarvis E.D."/>
            <person name="Hiller M."/>
            <person name="Vernes S.C."/>
            <person name="Myers E.W."/>
            <person name="Teeling E.C."/>
        </authorList>
    </citation>
    <scope>NUCLEOTIDE SEQUENCE [LARGE SCALE GENOMIC DNA]</scope>
    <source>
        <strain evidence="22">MMolMol1</strain>
        <tissue evidence="22">Muscle</tissue>
    </source>
</reference>
<dbReference type="PIRSF" id="PIRSF015950">
    <property type="entry name" value="Mev_P_decrbx"/>
    <property type="match status" value="1"/>
</dbReference>
<comment type="function">
    <text evidence="1 18">Catalyzes the ATP dependent decarboxylation of (R)-5-diphosphomevalonate to form isopentenyl diphosphate (IPP). Functions in the mevalonate (MVA) pathway leading to isopentenyl diphosphate (IPP), a key precursor for the biosynthesis of isoprenoids and sterol synthesis.</text>
</comment>
<evidence type="ECO:0000256" key="17">
    <source>
        <dbReference type="PIRNR" id="PIRNR015950"/>
    </source>
</evidence>
<dbReference type="InterPro" id="IPR014721">
    <property type="entry name" value="Ribsml_uS5_D2-typ_fold_subgr"/>
</dbReference>
<dbReference type="InterPro" id="IPR053859">
    <property type="entry name" value="MVD-like_N"/>
</dbReference>
<evidence type="ECO:0000259" key="20">
    <source>
        <dbReference type="Pfam" id="PF18376"/>
    </source>
</evidence>
<dbReference type="Pfam" id="PF22700">
    <property type="entry name" value="MVD-like_N"/>
    <property type="match status" value="1"/>
</dbReference>
<dbReference type="EC" id="4.1.1.33" evidence="4 17"/>
<keyword evidence="10 18" id="KW-0752">Steroid biosynthesis</keyword>
<dbReference type="GO" id="GO:0005524">
    <property type="term" value="F:ATP binding"/>
    <property type="evidence" value="ECO:0007669"/>
    <property type="project" value="UniProtKB-UniRule"/>
</dbReference>
<dbReference type="Gene3D" id="3.30.230.10">
    <property type="match status" value="1"/>
</dbReference>
<dbReference type="AlphaFoldDB" id="A0A7J8C9E9"/>
<keyword evidence="23" id="KW-1185">Reference proteome</keyword>
<dbReference type="EMBL" id="JACASF010000021">
    <property type="protein sequence ID" value="KAF6407498.1"/>
    <property type="molecule type" value="Genomic_DNA"/>
</dbReference>
<evidence type="ECO:0000256" key="8">
    <source>
        <dbReference type="ARBA" id="ARBA00022778"/>
    </source>
</evidence>
<feature type="domain" description="Diphosphomevalonate decarboxylase-like N-terminal" evidence="21">
    <location>
        <begin position="38"/>
        <end position="207"/>
    </location>
</feature>
<keyword evidence="13 18" id="KW-1207">Sterol metabolism</keyword>
<dbReference type="Pfam" id="PF18376">
    <property type="entry name" value="MDD_C"/>
    <property type="match status" value="1"/>
</dbReference>
<keyword evidence="8 18" id="KW-0152">Cholesterol biosynthesis</keyword>
<dbReference type="InterPro" id="IPR020568">
    <property type="entry name" value="Ribosomal_Su5_D2-typ_SF"/>
</dbReference>
<keyword evidence="7 17" id="KW-0547">Nucleotide-binding</keyword>
<evidence type="ECO:0000256" key="12">
    <source>
        <dbReference type="ARBA" id="ARBA00023098"/>
    </source>
</evidence>
<accession>A0A7J8C9E9</accession>
<comment type="similarity">
    <text evidence="3 17 18">Belongs to the diphosphomevalonate decarboxylase family.</text>
</comment>
<name>A0A7J8C9E9_MOLMO</name>
<comment type="catalytic activity">
    <reaction evidence="16 17 18">
        <text>(R)-5-diphosphomevalonate + ATP = isopentenyl diphosphate + ADP + phosphate + CO2</text>
        <dbReference type="Rhea" id="RHEA:23732"/>
        <dbReference type="ChEBI" id="CHEBI:16526"/>
        <dbReference type="ChEBI" id="CHEBI:30616"/>
        <dbReference type="ChEBI" id="CHEBI:43474"/>
        <dbReference type="ChEBI" id="CHEBI:57557"/>
        <dbReference type="ChEBI" id="CHEBI:128769"/>
        <dbReference type="ChEBI" id="CHEBI:456216"/>
        <dbReference type="EC" id="4.1.1.33"/>
    </reaction>
</comment>
<dbReference type="InterPro" id="IPR005935">
    <property type="entry name" value="Mev_decarb"/>
</dbReference>
<evidence type="ECO:0000256" key="4">
    <source>
        <dbReference type="ARBA" id="ARBA00012296"/>
    </source>
</evidence>
<evidence type="ECO:0000256" key="16">
    <source>
        <dbReference type="ARBA" id="ARBA00048154"/>
    </source>
</evidence>
<dbReference type="InParanoid" id="A0A7J8C9E9"/>
<evidence type="ECO:0000256" key="6">
    <source>
        <dbReference type="ARBA" id="ARBA00022516"/>
    </source>
</evidence>
<dbReference type="Proteomes" id="UP000550707">
    <property type="component" value="Unassembled WGS sequence"/>
</dbReference>
<gene>
    <name evidence="22" type="ORF">HJG59_012641</name>
</gene>
<comment type="caution">
    <text evidence="22">The sequence shown here is derived from an EMBL/GenBank/DDBJ whole genome shotgun (WGS) entry which is preliminary data.</text>
</comment>
<comment type="pathway">
    <text evidence="2 18">Steroid biosynthesis; cholesterol biosynthesis.</text>
</comment>
<feature type="region of interest" description="Disordered" evidence="19">
    <location>
        <begin position="1"/>
        <end position="20"/>
    </location>
</feature>
<evidence type="ECO:0000256" key="11">
    <source>
        <dbReference type="ARBA" id="ARBA00023011"/>
    </source>
</evidence>
<evidence type="ECO:0000313" key="22">
    <source>
        <dbReference type="EMBL" id="KAF6407498.1"/>
    </source>
</evidence>
<dbReference type="SUPFAM" id="SSF54211">
    <property type="entry name" value="Ribosomal protein S5 domain 2-like"/>
    <property type="match status" value="1"/>
</dbReference>
<proteinExistence type="inferred from homology"/>
<feature type="domain" description="Mvd1 C-terminal" evidence="20">
    <location>
        <begin position="221"/>
        <end position="406"/>
    </location>
</feature>
<keyword evidence="14 18" id="KW-0753">Steroid metabolism</keyword>
<evidence type="ECO:0000256" key="5">
    <source>
        <dbReference type="ARBA" id="ARBA00019335"/>
    </source>
</evidence>
<evidence type="ECO:0000256" key="1">
    <source>
        <dbReference type="ARBA" id="ARBA00003812"/>
    </source>
</evidence>
<dbReference type="FunCoup" id="A0A7J8C9E9">
    <property type="interactions" value="831"/>
</dbReference>
<dbReference type="GO" id="GO:0006695">
    <property type="term" value="P:cholesterol biosynthetic process"/>
    <property type="evidence" value="ECO:0007669"/>
    <property type="project" value="UniProtKB-UniPathway"/>
</dbReference>
<dbReference type="InterPro" id="IPR041431">
    <property type="entry name" value="Mvd1_C"/>
</dbReference>
<keyword evidence="15 17" id="KW-0456">Lyase</keyword>
<dbReference type="FunFam" id="3.30.230.10:FF:000018">
    <property type="entry name" value="Diphosphomevalonate decarboxylase"/>
    <property type="match status" value="1"/>
</dbReference>
<evidence type="ECO:0000256" key="2">
    <source>
        <dbReference type="ARBA" id="ARBA00004770"/>
    </source>
</evidence>
<dbReference type="InterPro" id="IPR029765">
    <property type="entry name" value="Mev_diP_decarb"/>
</dbReference>
<evidence type="ECO:0000313" key="23">
    <source>
        <dbReference type="Proteomes" id="UP000550707"/>
    </source>
</evidence>
<sequence length="424" mass="46150">MAGPAGARVPTRGRCGQGSQYSSAMASEKPLVAVTCTAPVNIAVIKYWGKRDEELILPINSSLSVTLHQDQLKTTTTAVISKDFTEDRIWLNGREEDIGQPRIQACLREIRRLARKRRSDEEEDPPPLSLSYKVHIASVNNFPTAAGLASSAAGYACLAYSLAQVYGVESDLSEVARRGSGSACRSLYGGFVEWQMGEQADGKDSVARQVAPESHWPELRVLILVVSAEKKLTGSTVGMQTSVETSPLLKFRAEAVVPARMAEMIRHIKERNFQGFGQLTMKDSNQFHATCLDTFPPISYLSDISRRVIHLVHRFNAHHGQTKVAYTFDAGPNAVIFTLDDTVAEFVAAVRHSFPPGSNGDKFLKGLPVRPAPLSEELKAALGVEPTPSGIRYIIVTQVGPGPQILDHPHAHLLGPDGLPKPMP</sequence>
<dbReference type="SUPFAM" id="SSF55060">
    <property type="entry name" value="GHMP Kinase, C-terminal domain"/>
    <property type="match status" value="1"/>
</dbReference>
<dbReference type="GO" id="GO:0019287">
    <property type="term" value="P:isopentenyl diphosphate biosynthetic process, mevalonate pathway"/>
    <property type="evidence" value="ECO:0007669"/>
    <property type="project" value="UniProtKB-UniRule"/>
</dbReference>
<dbReference type="GO" id="GO:0004163">
    <property type="term" value="F:diphosphomevalonate decarboxylase activity"/>
    <property type="evidence" value="ECO:0007669"/>
    <property type="project" value="UniProtKB-UniRule"/>
</dbReference>
<dbReference type="NCBIfam" id="TIGR01240">
    <property type="entry name" value="mevDPdecarb"/>
    <property type="match status" value="1"/>
</dbReference>
<dbReference type="Gene3D" id="3.30.70.890">
    <property type="entry name" value="GHMP kinase, C-terminal domain"/>
    <property type="match status" value="1"/>
</dbReference>
<keyword evidence="6 18" id="KW-0444">Lipid biosynthesis</keyword>
<evidence type="ECO:0000256" key="15">
    <source>
        <dbReference type="ARBA" id="ARBA00023239"/>
    </source>
</evidence>
<dbReference type="PANTHER" id="PTHR10977:SF3">
    <property type="entry name" value="DIPHOSPHOMEVALONATE DECARBOXYLASE"/>
    <property type="match status" value="1"/>
</dbReference>
<evidence type="ECO:0000256" key="9">
    <source>
        <dbReference type="ARBA" id="ARBA00022840"/>
    </source>
</evidence>
<organism evidence="22 23">
    <name type="scientific">Molossus molossus</name>
    <name type="common">Pallas' mastiff bat</name>
    <name type="synonym">Vespertilio molossus</name>
    <dbReference type="NCBI Taxonomy" id="27622"/>
    <lineage>
        <taxon>Eukaryota</taxon>
        <taxon>Metazoa</taxon>
        <taxon>Chordata</taxon>
        <taxon>Craniata</taxon>
        <taxon>Vertebrata</taxon>
        <taxon>Euteleostomi</taxon>
        <taxon>Mammalia</taxon>
        <taxon>Eutheria</taxon>
        <taxon>Laurasiatheria</taxon>
        <taxon>Chiroptera</taxon>
        <taxon>Yangochiroptera</taxon>
        <taxon>Molossidae</taxon>
        <taxon>Molossus</taxon>
    </lineage>
</organism>
<dbReference type="GO" id="GO:0005829">
    <property type="term" value="C:cytosol"/>
    <property type="evidence" value="ECO:0007669"/>
    <property type="project" value="InterPro"/>
</dbReference>
<keyword evidence="12 17" id="KW-0443">Lipid metabolism</keyword>
<protein>
    <recommendedName>
        <fullName evidence="5 17">Diphosphomevalonate decarboxylase</fullName>
        <ecNumber evidence="4 17">4.1.1.33</ecNumber>
    </recommendedName>
</protein>
<evidence type="ECO:0000256" key="13">
    <source>
        <dbReference type="ARBA" id="ARBA00023166"/>
    </source>
</evidence>
<evidence type="ECO:0000256" key="10">
    <source>
        <dbReference type="ARBA" id="ARBA00022955"/>
    </source>
</evidence>
<keyword evidence="18" id="KW-0153">Cholesterol metabolism</keyword>
<evidence type="ECO:0000256" key="19">
    <source>
        <dbReference type="SAM" id="MobiDB-lite"/>
    </source>
</evidence>
<evidence type="ECO:0000256" key="3">
    <source>
        <dbReference type="ARBA" id="ARBA00008831"/>
    </source>
</evidence>
<dbReference type="PANTHER" id="PTHR10977">
    <property type="entry name" value="DIPHOSPHOMEVALONATE DECARBOXYLASE"/>
    <property type="match status" value="1"/>
</dbReference>
<dbReference type="UniPathway" id="UPA00063"/>
<evidence type="ECO:0000256" key="18">
    <source>
        <dbReference type="RuleBase" id="RU363086"/>
    </source>
</evidence>
<dbReference type="FunFam" id="3.30.70.890:FF:000005">
    <property type="entry name" value="Diphosphomevalonate decarboxylase"/>
    <property type="match status" value="1"/>
</dbReference>
<keyword evidence="9 17" id="KW-0067">ATP-binding</keyword>
<dbReference type="InterPro" id="IPR036554">
    <property type="entry name" value="GHMP_kinase_C_sf"/>
</dbReference>